<gene>
    <name evidence="5" type="ORF">MGAL_10B002416</name>
</gene>
<dbReference type="InterPro" id="IPR000859">
    <property type="entry name" value="CUB_dom"/>
</dbReference>
<dbReference type="Pfam" id="PF00431">
    <property type="entry name" value="CUB"/>
    <property type="match status" value="3"/>
</dbReference>
<protein>
    <submittedName>
        <fullName evidence="5">Cubilin</fullName>
    </submittedName>
</protein>
<comment type="caution">
    <text evidence="5">The sequence shown here is derived from an EMBL/GenBank/DDBJ whole genome shotgun (WGS) entry which is preliminary data.</text>
</comment>
<evidence type="ECO:0000313" key="6">
    <source>
        <dbReference type="Proteomes" id="UP000596742"/>
    </source>
</evidence>
<comment type="caution">
    <text evidence="3">Lacks conserved residue(s) required for the propagation of feature annotation.</text>
</comment>
<dbReference type="CDD" id="cd00041">
    <property type="entry name" value="CUB"/>
    <property type="match status" value="3"/>
</dbReference>
<feature type="domain" description="CUB" evidence="4">
    <location>
        <begin position="251"/>
        <end position="361"/>
    </location>
</feature>
<dbReference type="FunFam" id="2.60.120.290:FF:000013">
    <property type="entry name" value="Membrane frizzled-related protein"/>
    <property type="match status" value="2"/>
</dbReference>
<evidence type="ECO:0000259" key="4">
    <source>
        <dbReference type="PROSITE" id="PS01180"/>
    </source>
</evidence>
<accession>A0A8B6DMM4</accession>
<dbReference type="PANTHER" id="PTHR24251:SF37">
    <property type="entry name" value="CUB DOMAIN-CONTAINING PROTEIN"/>
    <property type="match status" value="1"/>
</dbReference>
<feature type="non-terminal residue" evidence="5">
    <location>
        <position position="399"/>
    </location>
</feature>
<reference evidence="5" key="1">
    <citation type="submission" date="2018-11" db="EMBL/GenBank/DDBJ databases">
        <authorList>
            <person name="Alioto T."/>
            <person name="Alioto T."/>
        </authorList>
    </citation>
    <scope>NUCLEOTIDE SEQUENCE</scope>
</reference>
<dbReference type="InterPro" id="IPR035914">
    <property type="entry name" value="Sperma_CUB_dom_sf"/>
</dbReference>
<dbReference type="Proteomes" id="UP000596742">
    <property type="component" value="Unassembled WGS sequence"/>
</dbReference>
<keyword evidence="1" id="KW-0677">Repeat</keyword>
<dbReference type="SUPFAM" id="SSF49854">
    <property type="entry name" value="Spermadhesin, CUB domain"/>
    <property type="match status" value="3"/>
</dbReference>
<proteinExistence type="predicted"/>
<organism evidence="5 6">
    <name type="scientific">Mytilus galloprovincialis</name>
    <name type="common">Mediterranean mussel</name>
    <dbReference type="NCBI Taxonomy" id="29158"/>
    <lineage>
        <taxon>Eukaryota</taxon>
        <taxon>Metazoa</taxon>
        <taxon>Spiralia</taxon>
        <taxon>Lophotrochozoa</taxon>
        <taxon>Mollusca</taxon>
        <taxon>Bivalvia</taxon>
        <taxon>Autobranchia</taxon>
        <taxon>Pteriomorphia</taxon>
        <taxon>Mytilida</taxon>
        <taxon>Mytiloidea</taxon>
        <taxon>Mytilidae</taxon>
        <taxon>Mytilinae</taxon>
        <taxon>Mytilus</taxon>
    </lineage>
</organism>
<name>A0A8B6DMM4_MYTGA</name>
<dbReference type="FunFam" id="2.60.120.290:FF:000005">
    <property type="entry name" value="Procollagen C-endopeptidase enhancer 1"/>
    <property type="match status" value="1"/>
</dbReference>
<keyword evidence="6" id="KW-1185">Reference proteome</keyword>
<dbReference type="Gene3D" id="2.60.120.290">
    <property type="entry name" value="Spermadhesin, CUB domain"/>
    <property type="match status" value="3"/>
</dbReference>
<dbReference type="SMART" id="SM00042">
    <property type="entry name" value="CUB"/>
    <property type="match status" value="3"/>
</dbReference>
<dbReference type="PROSITE" id="PS01180">
    <property type="entry name" value="CUB"/>
    <property type="match status" value="3"/>
</dbReference>
<feature type="domain" description="CUB" evidence="4">
    <location>
        <begin position="133"/>
        <end position="246"/>
    </location>
</feature>
<dbReference type="PANTHER" id="PTHR24251">
    <property type="entry name" value="OVOCHYMASE-RELATED"/>
    <property type="match status" value="1"/>
</dbReference>
<feature type="domain" description="CUB" evidence="4">
    <location>
        <begin position="11"/>
        <end position="130"/>
    </location>
</feature>
<dbReference type="OrthoDB" id="6345439at2759"/>
<dbReference type="AlphaFoldDB" id="A0A8B6DMM4"/>
<evidence type="ECO:0000256" key="2">
    <source>
        <dbReference type="ARBA" id="ARBA00023157"/>
    </source>
</evidence>
<dbReference type="EMBL" id="UYJE01003699">
    <property type="protein sequence ID" value="VDI21612.1"/>
    <property type="molecule type" value="Genomic_DNA"/>
</dbReference>
<evidence type="ECO:0000313" key="5">
    <source>
        <dbReference type="EMBL" id="VDI21612.1"/>
    </source>
</evidence>
<evidence type="ECO:0000256" key="1">
    <source>
        <dbReference type="ARBA" id="ARBA00022737"/>
    </source>
</evidence>
<evidence type="ECO:0000256" key="3">
    <source>
        <dbReference type="PROSITE-ProRule" id="PRU00059"/>
    </source>
</evidence>
<keyword evidence="2" id="KW-1015">Disulfide bond</keyword>
<sequence length="399" mass="44808">MSYGCLYIVVCSFLFRQSKGNSIVVTNTSGIITSPNYPSDYNNDLDCEYIIKSPTKQPITLVFEDFDIEDDDDCTKDYVSVKDGTNILLGTFCGDNIPYPLLALSGVIILKFHSNNEDSEKGFRAVFNDSQECVYVTKDSNGTIQSPNYPDNYPKNTICLYYIESRKGVSINMTFTHFALEYTSRRCPDDYVLVRDGLSQSSKQIGKFCGSRIPFIPVLLTGTVFIIFRSNNLISWSGFKAKYEEKPFLECSGFLNVSLGRIQSPKHPEIYDSNTDCVYTLACQFNCLINLTFAFFEMEKADHGNCTYDFVEIYDSNTSIGKFCGFQKPGLTFILSSSVRVLFHSDNSKNYRGFSANFAEITVHQATDEVLTTVSFSPTSGNMWNNKITSSTNISSVNP</sequence>